<proteinExistence type="predicted"/>
<dbReference type="AlphaFoldDB" id="A0A8H7AJ13"/>
<keyword evidence="2" id="KW-1185">Reference proteome</keyword>
<gene>
    <name evidence="1" type="ORF">GJ744_007302</name>
</gene>
<name>A0A8H7AJ13_9EURO</name>
<dbReference type="EMBL" id="JAACFV010000035">
    <property type="protein sequence ID" value="KAF7509988.1"/>
    <property type="molecule type" value="Genomic_DNA"/>
</dbReference>
<evidence type="ECO:0000313" key="1">
    <source>
        <dbReference type="EMBL" id="KAF7509988.1"/>
    </source>
</evidence>
<accession>A0A8H7AJ13</accession>
<protein>
    <submittedName>
        <fullName evidence="1">Uncharacterized protein</fullName>
    </submittedName>
</protein>
<reference evidence="1" key="1">
    <citation type="submission" date="2020-02" db="EMBL/GenBank/DDBJ databases">
        <authorList>
            <person name="Palmer J.M."/>
        </authorList>
    </citation>
    <scope>NUCLEOTIDE SEQUENCE</scope>
    <source>
        <strain evidence="1">EPUS1.4</strain>
        <tissue evidence="1">Thallus</tissue>
    </source>
</reference>
<evidence type="ECO:0000313" key="2">
    <source>
        <dbReference type="Proteomes" id="UP000606974"/>
    </source>
</evidence>
<dbReference type="Proteomes" id="UP000606974">
    <property type="component" value="Unassembled WGS sequence"/>
</dbReference>
<sequence length="131" mass="14427">MASLIISTSPLVFARASYRVQNLPSQGRLHTRYSPRPSHRTALLALCRSWNPPRYAPASIPIVSSSSVLRLSVQDTSAGRTTIARNGRILRTSSRPREEVPSVTDLSMQIALAINDSCPDYGARSKRYAMV</sequence>
<comment type="caution">
    <text evidence="1">The sequence shown here is derived from an EMBL/GenBank/DDBJ whole genome shotgun (WGS) entry which is preliminary data.</text>
</comment>
<organism evidence="1 2">
    <name type="scientific">Endocarpon pusillum</name>
    <dbReference type="NCBI Taxonomy" id="364733"/>
    <lineage>
        <taxon>Eukaryota</taxon>
        <taxon>Fungi</taxon>
        <taxon>Dikarya</taxon>
        <taxon>Ascomycota</taxon>
        <taxon>Pezizomycotina</taxon>
        <taxon>Eurotiomycetes</taxon>
        <taxon>Chaetothyriomycetidae</taxon>
        <taxon>Verrucariales</taxon>
        <taxon>Verrucariaceae</taxon>
        <taxon>Endocarpon</taxon>
    </lineage>
</organism>